<gene>
    <name evidence="2" type="ORF">C7K08_14490</name>
</gene>
<comment type="caution">
    <text evidence="2">The sequence shown here is derived from an EMBL/GenBank/DDBJ whole genome shotgun (WGS) entry which is preliminary data.</text>
</comment>
<keyword evidence="3" id="KW-1185">Reference proteome</keyword>
<name>A0A2P7EAE2_9SYNE</name>
<dbReference type="RefSeq" id="WP_106501180.1">
    <property type="nucleotide sequence ID" value="NZ_PXVC01000226.1"/>
</dbReference>
<protein>
    <recommendedName>
        <fullName evidence="1">Ribbon-helix-helix protein CopG domain-containing protein</fullName>
    </recommendedName>
</protein>
<dbReference type="InterPro" id="IPR002145">
    <property type="entry name" value="CopG"/>
</dbReference>
<dbReference type="Pfam" id="PF01402">
    <property type="entry name" value="RHH_1"/>
    <property type="match status" value="1"/>
</dbReference>
<reference evidence="3" key="1">
    <citation type="submission" date="2018-03" db="EMBL/GenBank/DDBJ databases">
        <title>Ecological and genomic features of two cosmopolitan and abundant freshwater picocyanobacteria.</title>
        <authorList>
            <person name="Cabello-Yeves P.J."/>
            <person name="Picazo A."/>
            <person name="Camacho A."/>
            <person name="Callieri C."/>
            <person name="Rosselli R."/>
            <person name="Roda-Garcia J."/>
            <person name="Coutinho F.H."/>
            <person name="Rodriguez-Valera F."/>
        </authorList>
    </citation>
    <scope>NUCLEOTIDE SEQUENCE [LARGE SCALE GENOMIC DNA]</scope>
    <source>
        <strain evidence="3">Tous</strain>
    </source>
</reference>
<dbReference type="GO" id="GO:0006355">
    <property type="term" value="P:regulation of DNA-templated transcription"/>
    <property type="evidence" value="ECO:0007669"/>
    <property type="project" value="InterPro"/>
</dbReference>
<dbReference type="AlphaFoldDB" id="A0A2P7EAE2"/>
<proteinExistence type="predicted"/>
<evidence type="ECO:0000259" key="1">
    <source>
        <dbReference type="Pfam" id="PF01402"/>
    </source>
</evidence>
<dbReference type="EMBL" id="PXVC01000226">
    <property type="protein sequence ID" value="PSI00191.1"/>
    <property type="molecule type" value="Genomic_DNA"/>
</dbReference>
<sequence length="88" mass="10062">MPLTIRLDADTEDCLAELLAETGQDKSSLIRQLIRERWQQLQPLPSITQQLGGHPESFLDTLPLGSSERSQRRLLLTNTLTARRTERH</sequence>
<dbReference type="Proteomes" id="UP000240206">
    <property type="component" value="Unassembled WGS sequence"/>
</dbReference>
<feature type="domain" description="Ribbon-helix-helix protein CopG" evidence="1">
    <location>
        <begin position="2"/>
        <end position="37"/>
    </location>
</feature>
<evidence type="ECO:0000313" key="2">
    <source>
        <dbReference type="EMBL" id="PSI00191.1"/>
    </source>
</evidence>
<evidence type="ECO:0000313" key="3">
    <source>
        <dbReference type="Proteomes" id="UP000240206"/>
    </source>
</evidence>
<organism evidence="2 3">
    <name type="scientific">Synechococcus lacustris str. Tous</name>
    <dbReference type="NCBI Taxonomy" id="1910958"/>
    <lineage>
        <taxon>Bacteria</taxon>
        <taxon>Bacillati</taxon>
        <taxon>Cyanobacteriota</taxon>
        <taxon>Cyanophyceae</taxon>
        <taxon>Synechococcales</taxon>
        <taxon>Synechococcaceae</taxon>
        <taxon>Synechococcus</taxon>
    </lineage>
</organism>
<accession>A0A2P7EAE2</accession>